<name>A0A6B8KF17_9HYPH</name>
<keyword evidence="5" id="KW-1185">Reference proteome</keyword>
<protein>
    <submittedName>
        <fullName evidence="4">Molybdenum ABC transporter ATP-binding protein</fullName>
    </submittedName>
</protein>
<dbReference type="InterPro" id="IPR008995">
    <property type="entry name" value="Mo/tungstate-bd_C_term_dom"/>
</dbReference>
<dbReference type="EMBL" id="CP046052">
    <property type="protein sequence ID" value="QGM45631.1"/>
    <property type="molecule type" value="Genomic_DNA"/>
</dbReference>
<dbReference type="InterPro" id="IPR004606">
    <property type="entry name" value="Mop_domain"/>
</dbReference>
<dbReference type="Proteomes" id="UP000309061">
    <property type="component" value="Chromosome"/>
</dbReference>
<organism evidence="4 5">
    <name type="scientific">Methylocystis heyeri</name>
    <dbReference type="NCBI Taxonomy" id="391905"/>
    <lineage>
        <taxon>Bacteria</taxon>
        <taxon>Pseudomonadati</taxon>
        <taxon>Pseudomonadota</taxon>
        <taxon>Alphaproteobacteria</taxon>
        <taxon>Hyphomicrobiales</taxon>
        <taxon>Methylocystaceae</taxon>
        <taxon>Methylocystis</taxon>
    </lineage>
</organism>
<dbReference type="Gene3D" id="2.40.50.100">
    <property type="match status" value="1"/>
</dbReference>
<dbReference type="GO" id="GO:0005524">
    <property type="term" value="F:ATP binding"/>
    <property type="evidence" value="ECO:0007669"/>
    <property type="project" value="UniProtKB-KW"/>
</dbReference>
<dbReference type="OrthoDB" id="8228639at2"/>
<keyword evidence="4" id="KW-0067">ATP-binding</keyword>
<dbReference type="InterPro" id="IPR005116">
    <property type="entry name" value="Transp-assoc_OB_typ1"/>
</dbReference>
<proteinExistence type="predicted"/>
<evidence type="ECO:0000256" key="1">
    <source>
        <dbReference type="ARBA" id="ARBA00022505"/>
    </source>
</evidence>
<evidence type="ECO:0000259" key="3">
    <source>
        <dbReference type="PROSITE" id="PS51866"/>
    </source>
</evidence>
<dbReference type="AlphaFoldDB" id="A0A6B8KF17"/>
<evidence type="ECO:0000313" key="5">
    <source>
        <dbReference type="Proteomes" id="UP000309061"/>
    </source>
</evidence>
<dbReference type="RefSeq" id="WP_136495904.1">
    <property type="nucleotide sequence ID" value="NZ_CP046052.1"/>
</dbReference>
<sequence length="162" mass="17637">MPILRAKEQPPHAVTTLDARVLRHDAHYGLSTLFIGDGELRVPLVEAPIGAGIRIAIDARDVSIALSRPMDVSITNRLPGTIVEVAPLQLPFVRVAFDLGSVRLYALVTSESVERLALEPGLRAWAMIKTVAVGEGAVFSDRLPRPRRWPRAVPGKPEPTGR</sequence>
<dbReference type="PROSITE" id="PS51866">
    <property type="entry name" value="MOP"/>
    <property type="match status" value="1"/>
</dbReference>
<evidence type="ECO:0000313" key="4">
    <source>
        <dbReference type="EMBL" id="QGM45631.1"/>
    </source>
</evidence>
<evidence type="ECO:0000256" key="2">
    <source>
        <dbReference type="PROSITE-ProRule" id="PRU01213"/>
    </source>
</evidence>
<gene>
    <name evidence="4" type="ORF">H2LOC_007910</name>
</gene>
<feature type="domain" description="Mop" evidence="3">
    <location>
        <begin position="71"/>
        <end position="137"/>
    </location>
</feature>
<dbReference type="Pfam" id="PF03459">
    <property type="entry name" value="TOBE"/>
    <property type="match status" value="1"/>
</dbReference>
<dbReference type="SUPFAM" id="SSF50331">
    <property type="entry name" value="MOP-like"/>
    <property type="match status" value="1"/>
</dbReference>
<reference evidence="4 5" key="1">
    <citation type="submission" date="2019-11" db="EMBL/GenBank/DDBJ databases">
        <title>The genome sequence of Methylocystis heyeri.</title>
        <authorList>
            <person name="Oshkin I.Y."/>
            <person name="Miroshnikov K."/>
            <person name="Dedysh S.N."/>
        </authorList>
    </citation>
    <scope>NUCLEOTIDE SEQUENCE [LARGE SCALE GENOMIC DNA]</scope>
    <source>
        <strain evidence="4 5">H2</strain>
    </source>
</reference>
<accession>A0A6B8KF17</accession>
<dbReference type="GO" id="GO:0015689">
    <property type="term" value="P:molybdate ion transport"/>
    <property type="evidence" value="ECO:0007669"/>
    <property type="project" value="InterPro"/>
</dbReference>
<dbReference type="KEGG" id="mhey:H2LOC_007910"/>
<keyword evidence="1 2" id="KW-0500">Molybdenum</keyword>
<keyword evidence="4" id="KW-0547">Nucleotide-binding</keyword>